<evidence type="ECO:0000256" key="1">
    <source>
        <dbReference type="SAM" id="Coils"/>
    </source>
</evidence>
<evidence type="ECO:0000313" key="4">
    <source>
        <dbReference type="Proteomes" id="UP000607653"/>
    </source>
</evidence>
<keyword evidence="4" id="KW-1185">Reference proteome</keyword>
<evidence type="ECO:0000256" key="2">
    <source>
        <dbReference type="SAM" id="MobiDB-lite"/>
    </source>
</evidence>
<name>A0A822XV13_NELNU</name>
<sequence length="65" mass="7457">MRKERELRKALEAKITTTEKELVRTLKDALNAADKNPQASEVMSLQAEEGRTTAERWAEEVVEAW</sequence>
<comment type="caution">
    <text evidence="3">The sequence shown here is derived from an EMBL/GenBank/DDBJ whole genome shotgun (WGS) entry which is preliminary data.</text>
</comment>
<accession>A0A822XV13</accession>
<organism evidence="3 4">
    <name type="scientific">Nelumbo nucifera</name>
    <name type="common">Sacred lotus</name>
    <dbReference type="NCBI Taxonomy" id="4432"/>
    <lineage>
        <taxon>Eukaryota</taxon>
        <taxon>Viridiplantae</taxon>
        <taxon>Streptophyta</taxon>
        <taxon>Embryophyta</taxon>
        <taxon>Tracheophyta</taxon>
        <taxon>Spermatophyta</taxon>
        <taxon>Magnoliopsida</taxon>
        <taxon>Proteales</taxon>
        <taxon>Nelumbonaceae</taxon>
        <taxon>Nelumbo</taxon>
    </lineage>
</organism>
<reference evidence="3 4" key="1">
    <citation type="journal article" date="2020" name="Mol. Biol. Evol.">
        <title>Distinct Expression and Methylation Patterns for Genes with Different Fates following a Single Whole-Genome Duplication in Flowering Plants.</title>
        <authorList>
            <person name="Shi T."/>
            <person name="Rahmani R.S."/>
            <person name="Gugger P.F."/>
            <person name="Wang M."/>
            <person name="Li H."/>
            <person name="Zhang Y."/>
            <person name="Li Z."/>
            <person name="Wang Q."/>
            <person name="Van de Peer Y."/>
            <person name="Marchal K."/>
            <person name="Chen J."/>
        </authorList>
    </citation>
    <scope>NUCLEOTIDE SEQUENCE [LARGE SCALE GENOMIC DNA]</scope>
    <source>
        <tissue evidence="3">Leaf</tissue>
    </source>
</reference>
<evidence type="ECO:0000313" key="3">
    <source>
        <dbReference type="EMBL" id="DAD24177.1"/>
    </source>
</evidence>
<proteinExistence type="predicted"/>
<dbReference type="Proteomes" id="UP000607653">
    <property type="component" value="Unassembled WGS sequence"/>
</dbReference>
<gene>
    <name evidence="3" type="ORF">HUJ06_025640</name>
</gene>
<keyword evidence="1" id="KW-0175">Coiled coil</keyword>
<feature type="coiled-coil region" evidence="1">
    <location>
        <begin position="1"/>
        <end position="28"/>
    </location>
</feature>
<protein>
    <submittedName>
        <fullName evidence="3">Uncharacterized protein</fullName>
    </submittedName>
</protein>
<feature type="region of interest" description="Disordered" evidence="2">
    <location>
        <begin position="34"/>
        <end position="53"/>
    </location>
</feature>
<dbReference type="AlphaFoldDB" id="A0A822XV13"/>
<dbReference type="EMBL" id="DUZY01000001">
    <property type="protein sequence ID" value="DAD24177.1"/>
    <property type="molecule type" value="Genomic_DNA"/>
</dbReference>